<gene>
    <name evidence="1" type="ORF">NUW58_g2431</name>
</gene>
<dbReference type="EMBL" id="JAPDGR010000315">
    <property type="protein sequence ID" value="KAJ2991678.1"/>
    <property type="molecule type" value="Genomic_DNA"/>
</dbReference>
<sequence length="378" mass="41793">MSSDVSRRHVATRYWLEFVFPVVVRHEAVATVLLAGLAAHGYSSQIWIFPHLTNVQSLQGFLSQFSDSMPEWVTVVGQVIEMLAGHERYRCLAPGMEDSLAYTTAVAWQLDTSLEAIHGWYPRHEVPLDHVAHCGVLSGVVKIEVVFAGGTSCCGTGVLIDPWTIATAGHVVYSQFGSDARLVRISAGLGDDGRFTESRYGAYVVVHNKWYSEFSRPHDLAFIHLLEPLDNIRPIRYMKTPVTSNLIEANVYGFPDDMPYHAPGQRLCVSKSPGRYGQSDSIWMFAHMGDSYNGTSGGAILDINETLLAIHEGYDPISKEFNVAVVIDHIGNDFYAFREILRFISDHGNPQSGEVVPLGGVQAVRGTAFGWGHWQALL</sequence>
<keyword evidence="2" id="KW-1185">Reference proteome</keyword>
<evidence type="ECO:0000313" key="1">
    <source>
        <dbReference type="EMBL" id="KAJ2991678.1"/>
    </source>
</evidence>
<reference evidence="1" key="1">
    <citation type="submission" date="2022-10" db="EMBL/GenBank/DDBJ databases">
        <title>Genome Sequence of Xylaria curta.</title>
        <authorList>
            <person name="Buettner E."/>
        </authorList>
    </citation>
    <scope>NUCLEOTIDE SEQUENCE</scope>
    <source>
        <strain evidence="1">Babe10</strain>
    </source>
</reference>
<accession>A0ACC1PH68</accession>
<comment type="caution">
    <text evidence="1">The sequence shown here is derived from an EMBL/GenBank/DDBJ whole genome shotgun (WGS) entry which is preliminary data.</text>
</comment>
<protein>
    <submittedName>
        <fullName evidence="1">Uncharacterized protein</fullName>
    </submittedName>
</protein>
<evidence type="ECO:0000313" key="2">
    <source>
        <dbReference type="Proteomes" id="UP001143856"/>
    </source>
</evidence>
<proteinExistence type="predicted"/>
<dbReference type="Proteomes" id="UP001143856">
    <property type="component" value="Unassembled WGS sequence"/>
</dbReference>
<organism evidence="1 2">
    <name type="scientific">Xylaria curta</name>
    <dbReference type="NCBI Taxonomy" id="42375"/>
    <lineage>
        <taxon>Eukaryota</taxon>
        <taxon>Fungi</taxon>
        <taxon>Dikarya</taxon>
        <taxon>Ascomycota</taxon>
        <taxon>Pezizomycotina</taxon>
        <taxon>Sordariomycetes</taxon>
        <taxon>Xylariomycetidae</taxon>
        <taxon>Xylariales</taxon>
        <taxon>Xylariaceae</taxon>
        <taxon>Xylaria</taxon>
    </lineage>
</organism>
<name>A0ACC1PH68_9PEZI</name>